<evidence type="ECO:0000313" key="2">
    <source>
        <dbReference type="Proteomes" id="UP000789759"/>
    </source>
</evidence>
<keyword evidence="2" id="KW-1185">Reference proteome</keyword>
<name>A0A9N8ZP71_9GLOM</name>
<gene>
    <name evidence="1" type="ORF">CPELLU_LOCUS2500</name>
</gene>
<evidence type="ECO:0000313" key="1">
    <source>
        <dbReference type="EMBL" id="CAG8502136.1"/>
    </source>
</evidence>
<accession>A0A9N8ZP71</accession>
<dbReference type="CDD" id="cd18809">
    <property type="entry name" value="SF1_C_RecD"/>
    <property type="match status" value="1"/>
</dbReference>
<dbReference type="AlphaFoldDB" id="A0A9N8ZP71"/>
<proteinExistence type="predicted"/>
<reference evidence="1" key="1">
    <citation type="submission" date="2021-06" db="EMBL/GenBank/DDBJ databases">
        <authorList>
            <person name="Kallberg Y."/>
            <person name="Tangrot J."/>
            <person name="Rosling A."/>
        </authorList>
    </citation>
    <scope>NUCLEOTIDE SEQUENCE</scope>
    <source>
        <strain evidence="1">FL966</strain>
    </source>
</reference>
<sequence>MFKVDGTEYAFSTWFAEIESKKYEARMTEEQAQEILNAIDNGEFLIKVKFIRNDSVYGDESQTKITFKIIDKYEPICESKKTDRKFIKGGPNFILIKKTKPGFWIKIDKKFLVKEVSKQSEPDVNRLMPIKDGKYKEIEMVVHNGQAFPRNQHFLRDRIVEYYKGDTWEAINNTLQESLKVVDLAEQYPISEKINDDIKQACVEHGHGGHWNASNYHINNIICINMKECYPASMQGQGECALWFNRFGHPTYHLVQVAVNGKLLQDDITGFAQINSFKEGCIKNKGWALIVLLQYLLETDKGELDFLIKDCTDAGTFAERERYLLEFILTYFEGHQPQYTHLQASILAYAHINLLKMLRKFDSNEVIRIATNSIYVQKETLYKIKNIPAFFNQVEIKEFLKTKRLLVKYECKRHTPFVCRFCFGKWFYKLDSCQKQLNQQEEQEVQEIQLDINMIIFTYTNALAKDFQEKHNVKAQTWHSFFRWNEVEEWTSECMEEKKFPQVICYDNDAQPPLFFGKMPHNWLKEHVDYYEEVLTNYYAKYSKLREFKKAMPRNRYKQNCLVQIPGPSEKKKLVKNNIVYLFLNTLLAKFLKDILADKKVINWELGYAMTIHTSQGMTFKSPQHVWIIDENLAWNNLIYLAVGHVKYLNQLIQVEAPSLPSKIDKEKSRKFDLTVDYILTLKCIQENKCALCLIEIKFKWDQPGDILQ</sequence>
<organism evidence="1 2">
    <name type="scientific">Cetraspora pellucida</name>
    <dbReference type="NCBI Taxonomy" id="1433469"/>
    <lineage>
        <taxon>Eukaryota</taxon>
        <taxon>Fungi</taxon>
        <taxon>Fungi incertae sedis</taxon>
        <taxon>Mucoromycota</taxon>
        <taxon>Glomeromycotina</taxon>
        <taxon>Glomeromycetes</taxon>
        <taxon>Diversisporales</taxon>
        <taxon>Gigasporaceae</taxon>
        <taxon>Cetraspora</taxon>
    </lineage>
</organism>
<dbReference type="EMBL" id="CAJVQA010001092">
    <property type="protein sequence ID" value="CAG8502136.1"/>
    <property type="molecule type" value="Genomic_DNA"/>
</dbReference>
<protein>
    <submittedName>
        <fullName evidence="1">12372_t:CDS:1</fullName>
    </submittedName>
</protein>
<dbReference type="Proteomes" id="UP000789759">
    <property type="component" value="Unassembled WGS sequence"/>
</dbReference>
<comment type="caution">
    <text evidence="1">The sequence shown here is derived from an EMBL/GenBank/DDBJ whole genome shotgun (WGS) entry which is preliminary data.</text>
</comment>
<dbReference type="OrthoDB" id="2405788at2759"/>